<evidence type="ECO:0000256" key="8">
    <source>
        <dbReference type="ARBA" id="ARBA00023128"/>
    </source>
</evidence>
<dbReference type="GeneID" id="37027699"/>
<keyword evidence="9" id="KW-0472">Membrane</keyword>
<dbReference type="RefSeq" id="XP_025363096.1">
    <property type="nucleotide sequence ID" value="XM_025505876.1"/>
</dbReference>
<evidence type="ECO:0000256" key="3">
    <source>
        <dbReference type="ARBA" id="ARBA00018116"/>
    </source>
</evidence>
<comment type="similarity">
    <text evidence="2 11">Belongs to the MICOS complex subunit Mic60 family.</text>
</comment>
<keyword evidence="6" id="KW-1133">Transmembrane helix</keyword>
<dbReference type="AlphaFoldDB" id="A0A316UU08"/>
<dbReference type="InterPro" id="IPR019133">
    <property type="entry name" value="MIC60"/>
</dbReference>
<feature type="region of interest" description="Disordered" evidence="12">
    <location>
        <begin position="185"/>
        <end position="288"/>
    </location>
</feature>
<keyword evidence="4 11" id="KW-0812">Transmembrane</keyword>
<sequence>MAARLPLTAARSAAMRSPAAGIGARSALRPQMPLVRSQTQRGYATFEGEPHPDWKPKKRSFLPRFLLWTTTGLTLFYGVSTVVALNNQAYQDWFSENMPFAEDLLDYLDTHDVVSEAKHLDYGGIGSQAIDAVGGVYNRVSDAAGRVISGAEEEAHGAGDRAKKAQQEARNKLIEAKEAARKQVARVSTKTEEKLEEAKEEGKDAVKDLRAGADKLIQRGKDQADKAEKEVKKVTKDVKKEVPAAPAADTASRPSSSQPMPATTDAQRPLKAQADPATRLRPDAKAVKLPQLAPALSSLTGSEPMIGQLASTIDDLAAFVRDAPSPSAGSDSRAAHVLDEAKAELQRLSARLDEIRKTEQSRAEKSLSVQAKKYEEELKRKASEQAKKFEKLDEEGKKQMADERERASKDYEAKLRTELETQREIINERLKEEVVAQGVEMQRRWMKEIKRRVEEERGGRLARLDDLAGQLGEIEKVTVNNSAALEEGSGAHRTAAAVRALVKAALADVDADADPNAADLRRSYRKELDLLRSTPLAQQSDLVRAAIEVLEPNGNTGVESLASLTSWYVQRVKPRLQQVALLPDQAGLLSHMASALLSPLLFTKSGNPQGDDAPSVLARAEYALLQRRDLDTAAREINNLKGWAKVLAQDWLEESRRRLEVEQGVKIVQAEAAWQSLRNA</sequence>
<evidence type="ECO:0000256" key="5">
    <source>
        <dbReference type="ARBA" id="ARBA00022792"/>
    </source>
</evidence>
<accession>A0A316UU08</accession>
<evidence type="ECO:0000256" key="1">
    <source>
        <dbReference type="ARBA" id="ARBA00004434"/>
    </source>
</evidence>
<organism evidence="13 14">
    <name type="scientific">Jaminaea rosea</name>
    <dbReference type="NCBI Taxonomy" id="1569628"/>
    <lineage>
        <taxon>Eukaryota</taxon>
        <taxon>Fungi</taxon>
        <taxon>Dikarya</taxon>
        <taxon>Basidiomycota</taxon>
        <taxon>Ustilaginomycotina</taxon>
        <taxon>Exobasidiomycetes</taxon>
        <taxon>Microstromatales</taxon>
        <taxon>Microstromatales incertae sedis</taxon>
        <taxon>Jaminaea</taxon>
    </lineage>
</organism>
<keyword evidence="14" id="KW-1185">Reference proteome</keyword>
<evidence type="ECO:0000256" key="12">
    <source>
        <dbReference type="SAM" id="MobiDB-lite"/>
    </source>
</evidence>
<name>A0A316UU08_9BASI</name>
<evidence type="ECO:0000256" key="6">
    <source>
        <dbReference type="ARBA" id="ARBA00022989"/>
    </source>
</evidence>
<comment type="function">
    <text evidence="10">Component of the MICOS complex, a large protein complex of the mitochondrial inner membrane that plays crucial roles in the maintenance of crista junctions, inner membrane architecture, and formation of contact sites to the outer membrane. Plays a role in keeping cristae membranes connected to the inner boundary membrane. Also promotes protein import via the mitochondrial intermembrane space assembly (MIA) pathway.</text>
</comment>
<dbReference type="Proteomes" id="UP000245884">
    <property type="component" value="Unassembled WGS sequence"/>
</dbReference>
<keyword evidence="8 11" id="KW-0496">Mitochondrion</keyword>
<evidence type="ECO:0000256" key="10">
    <source>
        <dbReference type="ARBA" id="ARBA00025571"/>
    </source>
</evidence>
<feature type="region of interest" description="Disordered" evidence="12">
    <location>
        <begin position="382"/>
        <end position="408"/>
    </location>
</feature>
<evidence type="ECO:0000256" key="7">
    <source>
        <dbReference type="ARBA" id="ARBA00023054"/>
    </source>
</evidence>
<evidence type="ECO:0000256" key="11">
    <source>
        <dbReference type="RuleBase" id="RU363000"/>
    </source>
</evidence>
<evidence type="ECO:0000313" key="14">
    <source>
        <dbReference type="Proteomes" id="UP000245884"/>
    </source>
</evidence>
<evidence type="ECO:0000256" key="2">
    <source>
        <dbReference type="ARBA" id="ARBA00010877"/>
    </source>
</evidence>
<dbReference type="GO" id="GO:0061617">
    <property type="term" value="C:MICOS complex"/>
    <property type="evidence" value="ECO:0007669"/>
    <property type="project" value="TreeGrafter"/>
</dbReference>
<keyword evidence="5 11" id="KW-0999">Mitochondrion inner membrane</keyword>
<comment type="subunit">
    <text evidence="11">Component of the mitochondrial contact site and cristae organizing system (MICOS) complex.</text>
</comment>
<evidence type="ECO:0000313" key="13">
    <source>
        <dbReference type="EMBL" id="PWN28484.1"/>
    </source>
</evidence>
<dbReference type="OrthoDB" id="10261039at2759"/>
<evidence type="ECO:0000256" key="4">
    <source>
        <dbReference type="ARBA" id="ARBA00022692"/>
    </source>
</evidence>
<proteinExistence type="inferred from homology"/>
<dbReference type="GO" id="GO:0042407">
    <property type="term" value="P:cristae formation"/>
    <property type="evidence" value="ECO:0007669"/>
    <property type="project" value="TreeGrafter"/>
</dbReference>
<gene>
    <name evidence="13" type="ORF">BDZ90DRAFT_231470</name>
</gene>
<dbReference type="Pfam" id="PF09731">
    <property type="entry name" value="Mitofilin"/>
    <property type="match status" value="1"/>
</dbReference>
<feature type="compositionally biased region" description="Basic and acidic residues" evidence="12">
    <location>
        <begin position="189"/>
        <end position="242"/>
    </location>
</feature>
<keyword evidence="7" id="KW-0175">Coiled coil</keyword>
<dbReference type="STRING" id="1569628.A0A316UU08"/>
<reference evidence="13 14" key="1">
    <citation type="journal article" date="2018" name="Mol. Biol. Evol.">
        <title>Broad Genomic Sampling Reveals a Smut Pathogenic Ancestry of the Fungal Clade Ustilaginomycotina.</title>
        <authorList>
            <person name="Kijpornyongpan T."/>
            <person name="Mondo S.J."/>
            <person name="Barry K."/>
            <person name="Sandor L."/>
            <person name="Lee J."/>
            <person name="Lipzen A."/>
            <person name="Pangilinan J."/>
            <person name="LaButti K."/>
            <person name="Hainaut M."/>
            <person name="Henrissat B."/>
            <person name="Grigoriev I.V."/>
            <person name="Spatafora J.W."/>
            <person name="Aime M.C."/>
        </authorList>
    </citation>
    <scope>NUCLEOTIDE SEQUENCE [LARGE SCALE GENOMIC DNA]</scope>
    <source>
        <strain evidence="13 14">MCA 5214</strain>
    </source>
</reference>
<dbReference type="EMBL" id="KZ819665">
    <property type="protein sequence ID" value="PWN28484.1"/>
    <property type="molecule type" value="Genomic_DNA"/>
</dbReference>
<feature type="compositionally biased region" description="Polar residues" evidence="12">
    <location>
        <begin position="252"/>
        <end position="266"/>
    </location>
</feature>
<comment type="subcellular location">
    <subcellularLocation>
        <location evidence="1 11">Mitochondrion inner membrane</location>
        <topology evidence="1 11">Single-pass membrane protein</topology>
    </subcellularLocation>
</comment>
<protein>
    <recommendedName>
        <fullName evidence="3 11">MICOS complex subunit MIC60</fullName>
    </recommendedName>
    <alternativeName>
        <fullName evidence="11">Mitofilin</fullName>
    </alternativeName>
</protein>
<dbReference type="PANTHER" id="PTHR15415:SF7">
    <property type="entry name" value="MICOS COMPLEX SUBUNIT MIC60"/>
    <property type="match status" value="1"/>
</dbReference>
<dbReference type="PANTHER" id="PTHR15415">
    <property type="entry name" value="MITOFILIN"/>
    <property type="match status" value="1"/>
</dbReference>
<evidence type="ECO:0000256" key="9">
    <source>
        <dbReference type="ARBA" id="ARBA00023136"/>
    </source>
</evidence>